<organism evidence="1 2">
    <name type="scientific">Cymbomonas tetramitiformis</name>
    <dbReference type="NCBI Taxonomy" id="36881"/>
    <lineage>
        <taxon>Eukaryota</taxon>
        <taxon>Viridiplantae</taxon>
        <taxon>Chlorophyta</taxon>
        <taxon>Pyramimonadophyceae</taxon>
        <taxon>Pyramimonadales</taxon>
        <taxon>Pyramimonadaceae</taxon>
        <taxon>Cymbomonas</taxon>
    </lineage>
</organism>
<protein>
    <submittedName>
        <fullName evidence="1">Uncharacterized protein</fullName>
    </submittedName>
</protein>
<dbReference type="Proteomes" id="UP001190700">
    <property type="component" value="Unassembled WGS sequence"/>
</dbReference>
<keyword evidence="2" id="KW-1185">Reference proteome</keyword>
<name>A0AAE0G423_9CHLO</name>
<dbReference type="AlphaFoldDB" id="A0AAE0G423"/>
<sequence>MIILPNHVRGFAHDKLGSKYALLGQKRTRERTQQIPSRSAKAQNAQYVRGSWNDEHRLPRRSHRRTRYLNICASASSSTSTASEALVTVPQEAPLEDWAGRALRTLAQGTKQLLTATAHTGAVTRRVVSEGSKDAIRSLVSGLLGEICGQSVVIEGPVRVLKDALTLGRVRVGEDLYVHHIVLKARLEPLLAALKSWGEIPEDEEAPPVFVNSIHVQGVTSKQTHVHGILQAYSIFRDCRGLVTIGHLKLVNLQADVAYHDAKTGQPEFDEETGEQKARTLELNRMEFTNINSRQSLAQLATTIHVYEEPQQTEEKILAMLPEVGAHEKNVKKVVHEFQDWIPPALQRTLTTASTSTGSLAFVENLAPVLEGDVAGLVGRGGAALFSQAASFGTSATEIVGVADAGIDVLRAAAGTELIVDTALVFALVAQGLPSWFFQNQGGKLLLKMVETGIAAALLKQGNLLKEMRFERELIEQGVLRDVLYTGVVEAMLDEDHVPMLTKLLEGEMLQVVVDTRLLQAVRVHA</sequence>
<comment type="caution">
    <text evidence="1">The sequence shown here is derived from an EMBL/GenBank/DDBJ whole genome shotgun (WGS) entry which is preliminary data.</text>
</comment>
<gene>
    <name evidence="1" type="ORF">CYMTET_20807</name>
</gene>
<reference evidence="1 2" key="1">
    <citation type="journal article" date="2015" name="Genome Biol. Evol.">
        <title>Comparative Genomics of a Bacterivorous Green Alga Reveals Evolutionary Causalities and Consequences of Phago-Mixotrophic Mode of Nutrition.</title>
        <authorList>
            <person name="Burns J.A."/>
            <person name="Paasch A."/>
            <person name="Narechania A."/>
            <person name="Kim E."/>
        </authorList>
    </citation>
    <scope>NUCLEOTIDE SEQUENCE [LARGE SCALE GENOMIC DNA]</scope>
    <source>
        <strain evidence="1 2">PLY_AMNH</strain>
    </source>
</reference>
<accession>A0AAE0G423</accession>
<evidence type="ECO:0000313" key="1">
    <source>
        <dbReference type="EMBL" id="KAK3270810.1"/>
    </source>
</evidence>
<proteinExistence type="predicted"/>
<evidence type="ECO:0000313" key="2">
    <source>
        <dbReference type="Proteomes" id="UP001190700"/>
    </source>
</evidence>
<dbReference type="EMBL" id="LGRX02010182">
    <property type="protein sequence ID" value="KAK3270810.1"/>
    <property type="molecule type" value="Genomic_DNA"/>
</dbReference>